<keyword evidence="1" id="KW-0489">Methyltransferase</keyword>
<keyword evidence="2" id="KW-1185">Reference proteome</keyword>
<dbReference type="Proteomes" id="UP001163223">
    <property type="component" value="Chromosome"/>
</dbReference>
<protein>
    <submittedName>
        <fullName evidence="1">16S rRNA (Cytosine(1402)-N(4))-methyltransferase RsmH</fullName>
        <ecNumber evidence="1">2.1.1.199</ecNumber>
    </submittedName>
</protein>
<evidence type="ECO:0000313" key="1">
    <source>
        <dbReference type="EMBL" id="WAJ26536.1"/>
    </source>
</evidence>
<gene>
    <name evidence="1" type="primary">rsmH</name>
    <name evidence="1" type="ORF">OXU80_16830</name>
</gene>
<reference evidence="1" key="1">
    <citation type="submission" date="2022-11" db="EMBL/GenBank/DDBJ databases">
        <title>beta-Carotene-producing bacterium, Jeongeuplla avenae sp. nov., alleviates the salt stress of Arabidopsis seedlings.</title>
        <authorList>
            <person name="Jiang L."/>
            <person name="Lee J."/>
        </authorList>
    </citation>
    <scope>NUCLEOTIDE SEQUENCE</scope>
    <source>
        <strain evidence="1">DY_R2A_6</strain>
    </source>
</reference>
<name>A0ACD4NII9_9HYPH</name>
<organism evidence="1 2">
    <name type="scientific">Antarcticirhabdus aurantiaca</name>
    <dbReference type="NCBI Taxonomy" id="2606717"/>
    <lineage>
        <taxon>Bacteria</taxon>
        <taxon>Pseudomonadati</taxon>
        <taxon>Pseudomonadota</taxon>
        <taxon>Alphaproteobacteria</taxon>
        <taxon>Hyphomicrobiales</taxon>
        <taxon>Aurantimonadaceae</taxon>
        <taxon>Antarcticirhabdus</taxon>
    </lineage>
</organism>
<proteinExistence type="predicted"/>
<sequence length="345" mass="36336">MMAGHGGRASGSVGGPARHIPVLLAPVLAELKPAPGERHLDGTFGAGGYTRAILDAGASVIALDRDPTAIAGGAAMQAEYGERLRLVSSRFSALDAVAEEEGFAPLDGVVLDIGVSSMQIDEADRGFSFQKDGPLDMRMGGQGPSAADAVNRLKAGDLARVLSFLGEERQAGRIARAIEARRAEKPFETTLDLAAAVGRVVGRKPGDRIDPATRTFQALRIYVNDELGELARALIAAERVLKPGGRLVVVTFHSLEDRIVKRFLRERSTPPSGSRHLPDVATRPLSFASRNKAIEASESEAAENPRARSAKLRSAIRTDAAPLGDADPLAFADLPSLVSLSQVGA</sequence>
<dbReference type="EC" id="2.1.1.199" evidence="1"/>
<keyword evidence="1" id="KW-0808">Transferase</keyword>
<accession>A0ACD4NII9</accession>
<evidence type="ECO:0000313" key="2">
    <source>
        <dbReference type="Proteomes" id="UP001163223"/>
    </source>
</evidence>
<dbReference type="EMBL" id="CP113520">
    <property type="protein sequence ID" value="WAJ26536.1"/>
    <property type="molecule type" value="Genomic_DNA"/>
</dbReference>